<dbReference type="CDD" id="cd17039">
    <property type="entry name" value="Ubl_ubiquitin_like"/>
    <property type="match status" value="1"/>
</dbReference>
<feature type="domain" description="Ubiquitin-like" evidence="1">
    <location>
        <begin position="154"/>
        <end position="226"/>
    </location>
</feature>
<name>P91057_CAEEL</name>
<dbReference type="GO" id="GO:0005634">
    <property type="term" value="C:nucleus"/>
    <property type="evidence" value="ECO:0000318"/>
    <property type="project" value="GO_Central"/>
</dbReference>
<organism evidence="2 3">
    <name type="scientific">Caenorhabditis elegans</name>
    <dbReference type="NCBI Taxonomy" id="6239"/>
    <lineage>
        <taxon>Eukaryota</taxon>
        <taxon>Metazoa</taxon>
        <taxon>Ecdysozoa</taxon>
        <taxon>Nematoda</taxon>
        <taxon>Chromadorea</taxon>
        <taxon>Rhabditida</taxon>
        <taxon>Rhabditina</taxon>
        <taxon>Rhabditomorpha</taxon>
        <taxon>Rhabditoidea</taxon>
        <taxon>Rhabditidae</taxon>
        <taxon>Peloderinae</taxon>
        <taxon>Caenorhabditis</taxon>
    </lineage>
</organism>
<dbReference type="RefSeq" id="NP_494542.1">
    <property type="nucleotide sequence ID" value="NM_062141.2"/>
</dbReference>
<dbReference type="GO" id="GO:0031386">
    <property type="term" value="F:protein tag activity"/>
    <property type="evidence" value="ECO:0000318"/>
    <property type="project" value="GO_Central"/>
</dbReference>
<gene>
    <name evidence="2 4" type="ORF">C16C8.4</name>
    <name evidence="2" type="ORF">CELE_C16C8.4</name>
</gene>
<dbReference type="FunCoup" id="P91057">
    <property type="interactions" value="5"/>
</dbReference>
<evidence type="ECO:0000313" key="3">
    <source>
        <dbReference type="Proteomes" id="UP000001940"/>
    </source>
</evidence>
<dbReference type="GO" id="GO:0016567">
    <property type="term" value="P:protein ubiquitination"/>
    <property type="evidence" value="ECO:0000318"/>
    <property type="project" value="GO_Central"/>
</dbReference>
<dbReference type="IntAct" id="P91057">
    <property type="interactions" value="1"/>
</dbReference>
<dbReference type="Bgee" id="WBGene00015842">
    <property type="expression patterns" value="Expressed in germ line (C elegans) and 3 other cell types or tissues"/>
</dbReference>
<dbReference type="InterPro" id="IPR000626">
    <property type="entry name" value="Ubiquitin-like_dom"/>
</dbReference>
<dbReference type="GO" id="GO:0019941">
    <property type="term" value="P:modification-dependent protein catabolic process"/>
    <property type="evidence" value="ECO:0000318"/>
    <property type="project" value="GO_Central"/>
</dbReference>
<dbReference type="PRINTS" id="PR00348">
    <property type="entry name" value="UBIQUITIN"/>
</dbReference>
<dbReference type="PaxDb" id="6239-C16C8.4"/>
<reference evidence="2 3" key="1">
    <citation type="journal article" date="1998" name="Science">
        <title>Genome sequence of the nematode C. elegans: a platform for investigating biology.</title>
        <authorList>
            <consortium name="The C. elegans sequencing consortium"/>
            <person name="Sulson J.E."/>
            <person name="Waterston R."/>
        </authorList>
    </citation>
    <scope>NUCLEOTIDE SEQUENCE [LARGE SCALE GENOMIC DNA]</scope>
    <source>
        <strain evidence="2 3">Bristol N2</strain>
    </source>
</reference>
<dbReference type="InterPro" id="IPR050158">
    <property type="entry name" value="Ubiquitin_ubiquitin-like"/>
</dbReference>
<dbReference type="Pfam" id="PF00240">
    <property type="entry name" value="ubiquitin"/>
    <property type="match status" value="1"/>
</dbReference>
<dbReference type="STRING" id="6239.C16C8.4.1"/>
<dbReference type="PROSITE" id="PS50053">
    <property type="entry name" value="UBIQUITIN_2"/>
    <property type="match status" value="1"/>
</dbReference>
<dbReference type="AGR" id="WB:WBGene00015842"/>
<dbReference type="InterPro" id="IPR019956">
    <property type="entry name" value="Ubiquitin_dom"/>
</dbReference>
<evidence type="ECO:0000259" key="1">
    <source>
        <dbReference type="PROSITE" id="PS50053"/>
    </source>
</evidence>
<dbReference type="SUPFAM" id="SSF54236">
    <property type="entry name" value="Ubiquitin-like"/>
    <property type="match status" value="1"/>
</dbReference>
<dbReference type="KEGG" id="cel:CELE_C16C8.4"/>
<dbReference type="SMART" id="SM00213">
    <property type="entry name" value="UBQ"/>
    <property type="match status" value="1"/>
</dbReference>
<dbReference type="SMR" id="P91057"/>
<dbReference type="OrthoDB" id="1885901at2759"/>
<evidence type="ECO:0000313" key="2">
    <source>
        <dbReference type="EMBL" id="CCD64695.1"/>
    </source>
</evidence>
<dbReference type="AlphaFoldDB" id="P91057"/>
<proteinExistence type="predicted"/>
<dbReference type="InParanoid" id="P91057"/>
<dbReference type="CTD" id="182671"/>
<dbReference type="UCSC" id="C16C8.4">
    <property type="organism name" value="c. elegans"/>
</dbReference>
<dbReference type="EMBL" id="BX284602">
    <property type="protein sequence ID" value="CCD64695.1"/>
    <property type="molecule type" value="Genomic_DNA"/>
</dbReference>
<dbReference type="GeneID" id="182671"/>
<dbReference type="WormBase" id="C16C8.4">
    <property type="protein sequence ID" value="CE08215"/>
    <property type="gene ID" value="WBGene00015842"/>
</dbReference>
<evidence type="ECO:0000313" key="4">
    <source>
        <dbReference type="WormBase" id="C16C8.4"/>
    </source>
</evidence>
<dbReference type="HOGENOM" id="CLU_1225756_0_0_1"/>
<dbReference type="Proteomes" id="UP000001940">
    <property type="component" value="Chromosome II"/>
</dbReference>
<dbReference type="GO" id="GO:0005737">
    <property type="term" value="C:cytoplasm"/>
    <property type="evidence" value="ECO:0000318"/>
    <property type="project" value="GO_Central"/>
</dbReference>
<dbReference type="GO" id="GO:0031625">
    <property type="term" value="F:ubiquitin protein ligase binding"/>
    <property type="evidence" value="ECO:0000318"/>
    <property type="project" value="GO_Central"/>
</dbReference>
<keyword evidence="3" id="KW-1185">Reference proteome</keyword>
<dbReference type="Gene3D" id="3.10.20.90">
    <property type="entry name" value="Phosphatidylinositol 3-kinase Catalytic Subunit, Chain A, domain 1"/>
    <property type="match status" value="1"/>
</dbReference>
<accession>P91057</accession>
<protein>
    <submittedName>
        <fullName evidence="2">Ubiquitin-like domain-containing protein</fullName>
    </submittedName>
</protein>
<sequence length="226" mass="26750">MSNSKDLMSEFEKLRQETSKIQYSLIQKLPSEPSSFVENQLLLETQTLCGQLLKNQEEQNILNEKLRNEQKIIKLKHNTEMKSMRDKLETLTTAQAAQKLDFERHFEMMRQSHSAKIVKMERDLRNMKYDLHSLRSDMDSRKNCENRAAPKPEFQIFVKVLGVSYAFKIHREDTVFDIKNDIEHRHDIPQHSYWLSFSGKRLEDHCSIGDYNIQKSSTITMYFRSG</sequence>
<dbReference type="PANTHER" id="PTHR10666">
    <property type="entry name" value="UBIQUITIN"/>
    <property type="match status" value="1"/>
</dbReference>
<dbReference type="InterPro" id="IPR029071">
    <property type="entry name" value="Ubiquitin-like_domsf"/>
</dbReference>
<dbReference type="eggNOG" id="KOG0001">
    <property type="taxonomic scope" value="Eukaryota"/>
</dbReference>
<dbReference type="PhylomeDB" id="P91057"/>
<dbReference type="PIR" id="T29404">
    <property type="entry name" value="T29404"/>
</dbReference>